<proteinExistence type="predicted"/>
<organism evidence="1 2">
    <name type="scientific">Gigaspora margarita</name>
    <dbReference type="NCBI Taxonomy" id="4874"/>
    <lineage>
        <taxon>Eukaryota</taxon>
        <taxon>Fungi</taxon>
        <taxon>Fungi incertae sedis</taxon>
        <taxon>Mucoromycota</taxon>
        <taxon>Glomeromycotina</taxon>
        <taxon>Glomeromycetes</taxon>
        <taxon>Diversisporales</taxon>
        <taxon>Gigasporaceae</taxon>
        <taxon>Gigaspora</taxon>
    </lineage>
</organism>
<protein>
    <submittedName>
        <fullName evidence="1">Uncharacterized protein</fullName>
    </submittedName>
</protein>
<evidence type="ECO:0000313" key="2">
    <source>
        <dbReference type="Proteomes" id="UP000439903"/>
    </source>
</evidence>
<reference evidence="1 2" key="1">
    <citation type="journal article" date="2019" name="Environ. Microbiol.">
        <title>At the nexus of three kingdoms: the genome of the mycorrhizal fungus Gigaspora margarita provides insights into plant, endobacterial and fungal interactions.</title>
        <authorList>
            <person name="Venice F."/>
            <person name="Ghignone S."/>
            <person name="Salvioli di Fossalunga A."/>
            <person name="Amselem J."/>
            <person name="Novero M."/>
            <person name="Xianan X."/>
            <person name="Sedzielewska Toro K."/>
            <person name="Morin E."/>
            <person name="Lipzen A."/>
            <person name="Grigoriev I.V."/>
            <person name="Henrissat B."/>
            <person name="Martin F.M."/>
            <person name="Bonfante P."/>
        </authorList>
    </citation>
    <scope>NUCLEOTIDE SEQUENCE [LARGE SCALE GENOMIC DNA]</scope>
    <source>
        <strain evidence="1 2">BEG34</strain>
    </source>
</reference>
<accession>A0A8H3X3X6</accession>
<comment type="caution">
    <text evidence="1">The sequence shown here is derived from an EMBL/GenBank/DDBJ whole genome shotgun (WGS) entry which is preliminary data.</text>
</comment>
<dbReference type="Pfam" id="PF14441">
    <property type="entry name" value="OTT_1508_deam"/>
    <property type="match status" value="1"/>
</dbReference>
<dbReference type="Proteomes" id="UP000439903">
    <property type="component" value="Unassembled WGS sequence"/>
</dbReference>
<dbReference type="EMBL" id="WTPW01001915">
    <property type="protein sequence ID" value="KAF0407971.1"/>
    <property type="molecule type" value="Genomic_DNA"/>
</dbReference>
<name>A0A8H3X3X6_GIGMA</name>
<dbReference type="InterPro" id="IPR027796">
    <property type="entry name" value="OTT_1508_deam-like"/>
</dbReference>
<sequence>MAQEKEFYSKLCVAESFKFIVDETNEEDVNLSENNKFSCNLTTILARDKEVVAVNLKLLPNKCKVYIAKNGAWSKEDYEYVNKIKEILINVSKDAPMTLEKTCGREDMENLYITVMKYCCNKFIYRLDKLKKDVTGNEKNIYIKTFLDFAKSQIKGDIFKINLAISKVCCEYYRKTAKKDFTFPKKFLRHIKKVGSYYGSLMNITNCVRREKYKTSFSCIDMHLLDPITVNQVISPWSDIVKPFIHDSKEYENFMKMCLEDLMIKFRLKRIYGNVDAQLNNEKSILIYLHPELNVLVNILSQDKESKFIAVSKRSCYLCDSYIRFVQNKGHKITVSGSCKKLYHGWKLPDTFKKEFMSNTIFTLDNIIKREIEHHTDIIAKSDSEAESVDNDVESCFEITERILAIEF</sequence>
<dbReference type="OrthoDB" id="2419611at2759"/>
<evidence type="ECO:0000313" key="1">
    <source>
        <dbReference type="EMBL" id="KAF0407971.1"/>
    </source>
</evidence>
<dbReference type="AlphaFoldDB" id="A0A8H3X3X6"/>
<keyword evidence="2" id="KW-1185">Reference proteome</keyword>
<gene>
    <name evidence="1" type="ORF">F8M41_008673</name>
</gene>